<keyword evidence="3" id="KW-1185">Reference proteome</keyword>
<gene>
    <name evidence="2" type="ORF">SCD90_01235</name>
</gene>
<dbReference type="EMBL" id="JAXAFJ010000001">
    <property type="protein sequence ID" value="MDX6804672.1"/>
    <property type="molecule type" value="Genomic_DNA"/>
</dbReference>
<accession>A0ABU4RIN1</accession>
<proteinExistence type="predicted"/>
<evidence type="ECO:0000313" key="3">
    <source>
        <dbReference type="Proteomes" id="UP001274321"/>
    </source>
</evidence>
<dbReference type="Proteomes" id="UP001274321">
    <property type="component" value="Unassembled WGS sequence"/>
</dbReference>
<comment type="caution">
    <text evidence="2">The sequence shown here is derived from an EMBL/GenBank/DDBJ whole genome shotgun (WGS) entry which is preliminary data.</text>
</comment>
<dbReference type="RefSeq" id="WP_319842792.1">
    <property type="nucleotide sequence ID" value="NZ_JAXAFJ010000001.1"/>
</dbReference>
<organism evidence="2 3">
    <name type="scientific">Terrihabitans rhizophilus</name>
    <dbReference type="NCBI Taxonomy" id="3092662"/>
    <lineage>
        <taxon>Bacteria</taxon>
        <taxon>Pseudomonadati</taxon>
        <taxon>Pseudomonadota</taxon>
        <taxon>Alphaproteobacteria</taxon>
        <taxon>Hyphomicrobiales</taxon>
        <taxon>Terrihabitans</taxon>
    </lineage>
</organism>
<feature type="signal peptide" evidence="1">
    <location>
        <begin position="1"/>
        <end position="22"/>
    </location>
</feature>
<feature type="chain" id="PRO_5045764733" evidence="1">
    <location>
        <begin position="23"/>
        <end position="89"/>
    </location>
</feature>
<name>A0ABU4RIN1_9HYPH</name>
<reference evidence="2 3" key="1">
    <citation type="submission" date="2023-11" db="EMBL/GenBank/DDBJ databases">
        <authorList>
            <person name="Bao R."/>
        </authorList>
    </citation>
    <scope>NUCLEOTIDE SEQUENCE [LARGE SCALE GENOMIC DNA]</scope>
    <source>
        <strain evidence="2 3">PJ23</strain>
    </source>
</reference>
<keyword evidence="1" id="KW-0732">Signal</keyword>
<sequence length="89" mass="9290">MNILKTLILSGTITLTAGAALAHQPAGATPNSQRIQQGIYDAQPNARAPATIVREGRASAVGAAPVRKEKAREPFYFSQASSGSDRNAN</sequence>
<protein>
    <submittedName>
        <fullName evidence="2">Uncharacterized protein</fullName>
    </submittedName>
</protein>
<evidence type="ECO:0000313" key="2">
    <source>
        <dbReference type="EMBL" id="MDX6804672.1"/>
    </source>
</evidence>
<evidence type="ECO:0000256" key="1">
    <source>
        <dbReference type="SAM" id="SignalP"/>
    </source>
</evidence>